<dbReference type="EMBL" id="QVQW01000037">
    <property type="protein sequence ID" value="RKU43844.1"/>
    <property type="molecule type" value="Genomic_DNA"/>
</dbReference>
<name>A0A420Y7I2_9PEZI</name>
<protein>
    <submittedName>
        <fullName evidence="2">Uncharacterized protein</fullName>
    </submittedName>
</protein>
<dbReference type="Proteomes" id="UP000275385">
    <property type="component" value="Unassembled WGS sequence"/>
</dbReference>
<proteinExistence type="predicted"/>
<dbReference type="STRING" id="177199.A0A420Y7I2"/>
<evidence type="ECO:0000313" key="3">
    <source>
        <dbReference type="Proteomes" id="UP000275385"/>
    </source>
</evidence>
<gene>
    <name evidence="2" type="ORF">DL546_001846</name>
</gene>
<keyword evidence="3" id="KW-1185">Reference proteome</keyword>
<feature type="region of interest" description="Disordered" evidence="1">
    <location>
        <begin position="410"/>
        <end position="439"/>
    </location>
</feature>
<feature type="region of interest" description="Disordered" evidence="1">
    <location>
        <begin position="184"/>
        <end position="204"/>
    </location>
</feature>
<reference evidence="2 3" key="1">
    <citation type="submission" date="2018-08" db="EMBL/GenBank/DDBJ databases">
        <title>Draft genome of the lignicolous fungus Coniochaeta pulveracea.</title>
        <authorList>
            <person name="Borstlap C.J."/>
            <person name="De Witt R.N."/>
            <person name="Botha A."/>
            <person name="Volschenk H."/>
        </authorList>
    </citation>
    <scope>NUCLEOTIDE SEQUENCE [LARGE SCALE GENOMIC DNA]</scope>
    <source>
        <strain evidence="2 3">CAB683</strain>
    </source>
</reference>
<evidence type="ECO:0000313" key="2">
    <source>
        <dbReference type="EMBL" id="RKU43844.1"/>
    </source>
</evidence>
<organism evidence="2 3">
    <name type="scientific">Coniochaeta pulveracea</name>
    <dbReference type="NCBI Taxonomy" id="177199"/>
    <lineage>
        <taxon>Eukaryota</taxon>
        <taxon>Fungi</taxon>
        <taxon>Dikarya</taxon>
        <taxon>Ascomycota</taxon>
        <taxon>Pezizomycotina</taxon>
        <taxon>Sordariomycetes</taxon>
        <taxon>Sordariomycetidae</taxon>
        <taxon>Coniochaetales</taxon>
        <taxon>Coniochaetaceae</taxon>
        <taxon>Coniochaeta</taxon>
    </lineage>
</organism>
<accession>A0A420Y7I2</accession>
<dbReference type="AlphaFoldDB" id="A0A420Y7I2"/>
<dbReference type="OrthoDB" id="5206740at2759"/>
<evidence type="ECO:0000256" key="1">
    <source>
        <dbReference type="SAM" id="MobiDB-lite"/>
    </source>
</evidence>
<sequence>MADMSEPRRKPRLSLQIKAISHPKQSVRASRTLAAAIDPKSPTSFNTLSNVYVTAIERATPEPVTAIQARPALRLQTLDPVKEQQPRTPYLGPYLDTPQSAHPASPALMTAVVFPSAAITATPPMSAGAVESTASQPYFSFHMRDVTKETLLSPVAGTPRRRTTFPTSIVRPPYTHPKALHSILRNSPLPPVTATSPDTPRRRSLRLQEKAARRVAYHSPLEETITTQTYVRTHVDLLSDDPSPFSPYNAAEDPEKVLDQTMAYTGNETRDGGQTPGPFEEMRRRMAGLVASSPVSPTGVGGGGIRKKNNRKWKEKKRQWVWTIGTDPDDEDSEVPALVNDASSFHAESSAEPPTPSVETAFEATMDVEMSGMQNFVSEVNHQMLAMEMDLDMDTPVAVKSMSAMGRYGSRLSSVDSLGPNEPGGQRRDTPVPPDMALK</sequence>
<comment type="caution">
    <text evidence="2">The sequence shown here is derived from an EMBL/GenBank/DDBJ whole genome shotgun (WGS) entry which is preliminary data.</text>
</comment>